<evidence type="ECO:0000313" key="1">
    <source>
        <dbReference type="EMBL" id="TBW73537.1"/>
    </source>
</evidence>
<dbReference type="RefSeq" id="WP_080589006.1">
    <property type="nucleotide sequence ID" value="NZ_AP021848.1"/>
</dbReference>
<accession>A0A4Q9WFD5</accession>
<dbReference type="EMBL" id="SCHB01000001">
    <property type="protein sequence ID" value="TBW73537.1"/>
    <property type="molecule type" value="Genomic_DNA"/>
</dbReference>
<dbReference type="Proteomes" id="UP000293637">
    <property type="component" value="Unassembled WGS sequence"/>
</dbReference>
<evidence type="ECO:0000313" key="2">
    <source>
        <dbReference type="Proteomes" id="UP000293637"/>
    </source>
</evidence>
<gene>
    <name evidence="1" type="ORF">EQ812_01665</name>
</gene>
<comment type="caution">
    <text evidence="1">The sequence shown here is derived from an EMBL/GenBank/DDBJ whole genome shotgun (WGS) entry which is preliminary data.</text>
</comment>
<dbReference type="AlphaFoldDB" id="A0A4Q9WFD5"/>
<organism evidence="1 2">
    <name type="scientific">Staphylococcus lugdunensis</name>
    <dbReference type="NCBI Taxonomy" id="28035"/>
    <lineage>
        <taxon>Bacteria</taxon>
        <taxon>Bacillati</taxon>
        <taxon>Bacillota</taxon>
        <taxon>Bacilli</taxon>
        <taxon>Bacillales</taxon>
        <taxon>Staphylococcaceae</taxon>
        <taxon>Staphylococcus</taxon>
    </lineage>
</organism>
<reference evidence="1 2" key="1">
    <citation type="journal article" date="2019" name="Sci. Transl. Med.">
        <title>Quorum sensing between bacterial species on the skin protects against epidermal injury in atopic dermatitis.</title>
        <authorList>
            <person name="Williams M.R."/>
        </authorList>
    </citation>
    <scope>NUCLEOTIDE SEQUENCE [LARGE SCALE GENOMIC DNA]</scope>
    <source>
        <strain evidence="1 2">E7</strain>
    </source>
</reference>
<dbReference type="InterPro" id="IPR009881">
    <property type="entry name" value="DUF1433"/>
</dbReference>
<protein>
    <submittedName>
        <fullName evidence="1">DUF1433 domain-containing protein</fullName>
    </submittedName>
</protein>
<sequence>MYFKHNLKEYHSMKVTSFTKSPMGSYFVNGYVNNNQKYYFKILISSVNEFQFIKEVGYNPKTLGKLFKEEEAKNKIGADEIIKKEHLDKEKYEAQPPFILGDIK</sequence>
<dbReference type="Pfam" id="PF07252">
    <property type="entry name" value="DUF1433"/>
    <property type="match status" value="1"/>
</dbReference>
<name>A0A4Q9WFD5_STALU</name>
<proteinExistence type="predicted"/>
<dbReference type="Gene3D" id="3.10.450.130">
    <property type="entry name" value="folded 79 residue fragment of lin0334 like domains"/>
    <property type="match status" value="1"/>
</dbReference>